<name>A0A2P2PYB1_RHIMU</name>
<evidence type="ECO:0000313" key="1">
    <source>
        <dbReference type="EMBL" id="MBX59731.1"/>
    </source>
</evidence>
<proteinExistence type="predicted"/>
<accession>A0A2P2PYB1</accession>
<dbReference type="EMBL" id="GGEC01079247">
    <property type="protein sequence ID" value="MBX59731.1"/>
    <property type="molecule type" value="Transcribed_RNA"/>
</dbReference>
<reference evidence="1" key="1">
    <citation type="submission" date="2018-02" db="EMBL/GenBank/DDBJ databases">
        <title>Rhizophora mucronata_Transcriptome.</title>
        <authorList>
            <person name="Meera S.P."/>
            <person name="Sreeshan A."/>
            <person name="Augustine A."/>
        </authorList>
    </citation>
    <scope>NUCLEOTIDE SEQUENCE</scope>
    <source>
        <tissue evidence="1">Leaf</tissue>
    </source>
</reference>
<organism evidence="1">
    <name type="scientific">Rhizophora mucronata</name>
    <name type="common">Asiatic mangrove</name>
    <dbReference type="NCBI Taxonomy" id="61149"/>
    <lineage>
        <taxon>Eukaryota</taxon>
        <taxon>Viridiplantae</taxon>
        <taxon>Streptophyta</taxon>
        <taxon>Embryophyta</taxon>
        <taxon>Tracheophyta</taxon>
        <taxon>Spermatophyta</taxon>
        <taxon>Magnoliopsida</taxon>
        <taxon>eudicotyledons</taxon>
        <taxon>Gunneridae</taxon>
        <taxon>Pentapetalae</taxon>
        <taxon>rosids</taxon>
        <taxon>fabids</taxon>
        <taxon>Malpighiales</taxon>
        <taxon>Rhizophoraceae</taxon>
        <taxon>Rhizophora</taxon>
    </lineage>
</organism>
<sequence>MDLFYPQNLMGSFWHPQQI</sequence>
<dbReference type="AlphaFoldDB" id="A0A2P2PYB1"/>
<protein>
    <submittedName>
        <fullName evidence="1">Uncharacterized protein</fullName>
    </submittedName>
</protein>